<feature type="compositionally biased region" description="Low complexity" evidence="10">
    <location>
        <begin position="67"/>
        <end position="77"/>
    </location>
</feature>
<comment type="similarity">
    <text evidence="2">Belongs to the membrane-bound acyltransferase family. Sterol o-acyltransferase subfamily.</text>
</comment>
<dbReference type="Gene3D" id="3.30.530.20">
    <property type="match status" value="1"/>
</dbReference>
<comment type="subcellular location">
    <subcellularLocation>
        <location evidence="1">Endoplasmic reticulum membrane</location>
        <topology evidence="1">Multi-pass membrane protein</topology>
    </subcellularLocation>
</comment>
<dbReference type="InterPro" id="IPR023393">
    <property type="entry name" value="START-like_dom_sf"/>
</dbReference>
<evidence type="ECO:0000259" key="12">
    <source>
        <dbReference type="Pfam" id="PF11274"/>
    </source>
</evidence>
<feature type="transmembrane region" description="Helical" evidence="11">
    <location>
        <begin position="349"/>
        <end position="367"/>
    </location>
</feature>
<evidence type="ECO:0000313" key="14">
    <source>
        <dbReference type="Proteomes" id="UP001578633"/>
    </source>
</evidence>
<keyword evidence="4 11" id="KW-0812">Transmembrane</keyword>
<reference evidence="13 14" key="1">
    <citation type="submission" date="2024-09" db="EMBL/GenBank/DDBJ databases">
        <title>T2T genomes of carrot and Alternaria dauci and their utility for understanding host-pathogen interaction during carrot leaf blight disease.</title>
        <authorList>
            <person name="Liu W."/>
            <person name="Xu S."/>
            <person name="Ou C."/>
            <person name="Liu X."/>
            <person name="Zhuang F."/>
            <person name="Deng X.W."/>
        </authorList>
    </citation>
    <scope>NUCLEOTIDE SEQUENCE [LARGE SCALE GENOMIC DNA]</scope>
    <source>
        <strain evidence="13 14">A2016</strain>
    </source>
</reference>
<dbReference type="InterPro" id="IPR024500">
    <property type="entry name" value="DUF3074"/>
</dbReference>
<name>A0ABR3UMB9_9PLEO</name>
<evidence type="ECO:0000256" key="11">
    <source>
        <dbReference type="SAM" id="Phobius"/>
    </source>
</evidence>
<dbReference type="SUPFAM" id="SSF55961">
    <property type="entry name" value="Bet v1-like"/>
    <property type="match status" value="1"/>
</dbReference>
<evidence type="ECO:0000256" key="4">
    <source>
        <dbReference type="ARBA" id="ARBA00022692"/>
    </source>
</evidence>
<evidence type="ECO:0000256" key="10">
    <source>
        <dbReference type="SAM" id="MobiDB-lite"/>
    </source>
</evidence>
<evidence type="ECO:0000256" key="3">
    <source>
        <dbReference type="ARBA" id="ARBA00022679"/>
    </source>
</evidence>
<evidence type="ECO:0000256" key="1">
    <source>
        <dbReference type="ARBA" id="ARBA00004477"/>
    </source>
</evidence>
<feature type="compositionally biased region" description="Low complexity" evidence="10">
    <location>
        <begin position="956"/>
        <end position="971"/>
    </location>
</feature>
<feature type="region of interest" description="Disordered" evidence="10">
    <location>
        <begin position="1149"/>
        <end position="1193"/>
    </location>
</feature>
<dbReference type="InterPro" id="IPR014371">
    <property type="entry name" value="Oat_ACAT_DAG_ARE"/>
</dbReference>
<dbReference type="Pfam" id="PF03062">
    <property type="entry name" value="MBOAT"/>
    <property type="match status" value="1"/>
</dbReference>
<evidence type="ECO:0000256" key="2">
    <source>
        <dbReference type="ARBA" id="ARBA00009010"/>
    </source>
</evidence>
<feature type="transmembrane region" description="Helical" evidence="11">
    <location>
        <begin position="402"/>
        <end position="426"/>
    </location>
</feature>
<keyword evidence="3" id="KW-0808">Transferase</keyword>
<feature type="transmembrane region" description="Helical" evidence="11">
    <location>
        <begin position="214"/>
        <end position="237"/>
    </location>
</feature>
<feature type="compositionally biased region" description="Basic and acidic residues" evidence="10">
    <location>
        <begin position="1003"/>
        <end position="1012"/>
    </location>
</feature>
<proteinExistence type="inferred from homology"/>
<feature type="compositionally biased region" description="Low complexity" evidence="10">
    <location>
        <begin position="1159"/>
        <end position="1182"/>
    </location>
</feature>
<keyword evidence="7 11" id="KW-0472">Membrane</keyword>
<organism evidence="13 14">
    <name type="scientific">Alternaria dauci</name>
    <dbReference type="NCBI Taxonomy" id="48095"/>
    <lineage>
        <taxon>Eukaryota</taxon>
        <taxon>Fungi</taxon>
        <taxon>Dikarya</taxon>
        <taxon>Ascomycota</taxon>
        <taxon>Pezizomycotina</taxon>
        <taxon>Dothideomycetes</taxon>
        <taxon>Pleosporomycetidae</taxon>
        <taxon>Pleosporales</taxon>
        <taxon>Pleosporineae</taxon>
        <taxon>Pleosporaceae</taxon>
        <taxon>Alternaria</taxon>
        <taxon>Alternaria sect. Porri</taxon>
    </lineage>
</organism>
<evidence type="ECO:0000313" key="13">
    <source>
        <dbReference type="EMBL" id="KAL1797602.1"/>
    </source>
</evidence>
<feature type="compositionally biased region" description="Polar residues" evidence="10">
    <location>
        <begin position="1"/>
        <end position="18"/>
    </location>
</feature>
<dbReference type="InterPro" id="IPR004299">
    <property type="entry name" value="MBOAT_fam"/>
</dbReference>
<feature type="compositionally biased region" description="Polar residues" evidence="10">
    <location>
        <begin position="1183"/>
        <end position="1193"/>
    </location>
</feature>
<comment type="function">
    <text evidence="9">Sterol O-acyltransferase that catalyzes the formation of stery esters.</text>
</comment>
<keyword evidence="5" id="KW-0256">Endoplasmic reticulum</keyword>
<dbReference type="RefSeq" id="XP_069308186.1">
    <property type="nucleotide sequence ID" value="XM_069450388.1"/>
</dbReference>
<protein>
    <recommendedName>
        <fullName evidence="12">DUF3074 domain-containing protein</fullName>
    </recommendedName>
</protein>
<feature type="region of interest" description="Disordered" evidence="10">
    <location>
        <begin position="626"/>
        <end position="678"/>
    </location>
</feature>
<keyword evidence="6 11" id="KW-1133">Transmembrane helix</keyword>
<keyword evidence="8" id="KW-0012">Acyltransferase</keyword>
<comment type="caution">
    <text evidence="13">The sequence shown here is derived from an EMBL/GenBank/DDBJ whole genome shotgun (WGS) entry which is preliminary data.</text>
</comment>
<keyword evidence="14" id="KW-1185">Reference proteome</keyword>
<gene>
    <name evidence="13" type="ORF">ACET3X_004208</name>
</gene>
<dbReference type="PANTHER" id="PTHR10408:SF9">
    <property type="entry name" value="STEROL O-ACYLTRANSFERASE 2-RELATED"/>
    <property type="match status" value="1"/>
</dbReference>
<feature type="region of interest" description="Disordered" evidence="10">
    <location>
        <begin position="899"/>
        <end position="1012"/>
    </location>
</feature>
<evidence type="ECO:0000256" key="6">
    <source>
        <dbReference type="ARBA" id="ARBA00022989"/>
    </source>
</evidence>
<dbReference type="CDD" id="cd08864">
    <property type="entry name" value="SRPBCC_DUF3074"/>
    <property type="match status" value="1"/>
</dbReference>
<evidence type="ECO:0000256" key="8">
    <source>
        <dbReference type="ARBA" id="ARBA00023315"/>
    </source>
</evidence>
<feature type="region of interest" description="Disordered" evidence="10">
    <location>
        <begin position="1"/>
        <end position="84"/>
    </location>
</feature>
<dbReference type="Pfam" id="PF11274">
    <property type="entry name" value="DUF3074"/>
    <property type="match status" value="1"/>
</dbReference>
<sequence>MAESTSYDANAHSGNSDFHSPRPRKPTRIDLLKPQLSDEAFNKNGTLREPGSGISSGRSTPIPADAPPSVQASSSARRQIRAQRKQRMFPTIDYVDRVSHFDPNSDYHDFRGFFVLFWIGLAIMVLTSMLRNLTETGYPFQIRQWALFKEKVVELGLVDGAMVFSTALSLLLQRQFTGKGPLRWSMSGLVIQSIFQAIWLAFWTTYPFVRDWSWTAQVFFTLHLLAIFMKMHSYAFYNGHLSETLRRLNDLDTPDKASKVAAVRYPSSSTHLHEIPQSPSQDEPDSNKANAEYLSQLREDLALELASPLGNVSYPNNLTFYNFVDFVFCPTLCYELEYPRNASIRWLEVFYKTLAVFGCIFLMIITAEEFILPVLDVSAVRLQNSNGATDFTLILGETIGRLLFPFMITFLLVFLVIFEYVLGAFAEITRFADRQFYAGEYMQSVEWRCRRLIYPADWWNSCDWLEFSREWNKPVHHFFRRHVYSASKNHMSRPLATTITFLISALAHELVMGCITRKFRGYGFIAMMLQMPIVMLQRSKWVRGRTLLNNVLFWCSMILGLSMMCALYSLATFSPDLVKARLCSIVTMADLHEALACLRPIEFADVPTDNLEAFLPDILTKAEIIANSVPPPPNGTPYESSQRTRTEQQPATSSKDLTTSQVRRPPPAPEHEELQKLWGKPVKLGNNEAATGMSVFKMAGKDRHGAWFSRSSVHEGLGFKKWKRAMKREFPETLQVQGGPGEGSIRGIGGDQRLEDMTVDGLGQLQVYQLSAQFPGPTSPREFITLLITSDTCLTSASKVASSIPRHFMVVSIPCSHPDAPPRSNMVRGFYESIEMIREIPMGGGDAETNPVEWIMVTRSDPGGGIPRFMVERNVPSSIVQDAVKFLDWACATDDDVEAEATAADNHPADTPIAHDTERTFSPTEANGVGAGVGTSIVDRTGEAGGQYSLRRTRSDSSSSTSSSAESFASAEQFTTARDGLPIDTEIPTPSTSSQQSLPLNEDTDHHKGLQKIEEKKEQLRAKLEEAREKHESGLQAESRKTDKEMQKANEKHEREKKKQQEKFDKEMRKLEERREKETRKLLLRQQKEADKNQLAKAQRERDEYKQRMGILEQENKLLKEQIGELQHENTALVSRLGKTEEGIKILKAIKEGDKGRTRASSRTSVSSGKSGVRSKGSSDSSNTLPRAGTTNF</sequence>
<feature type="transmembrane region" description="Helical" evidence="11">
    <location>
        <begin position="548"/>
        <end position="571"/>
    </location>
</feature>
<feature type="transmembrane region" description="Helical" evidence="11">
    <location>
        <begin position="153"/>
        <end position="172"/>
    </location>
</feature>
<evidence type="ECO:0000256" key="5">
    <source>
        <dbReference type="ARBA" id="ARBA00022824"/>
    </source>
</evidence>
<dbReference type="PANTHER" id="PTHR10408">
    <property type="entry name" value="STEROL O-ACYLTRANSFERASE"/>
    <property type="match status" value="1"/>
</dbReference>
<feature type="compositionally biased region" description="Low complexity" evidence="10">
    <location>
        <begin position="988"/>
        <end position="1000"/>
    </location>
</feature>
<dbReference type="GeneID" id="96084530"/>
<feature type="transmembrane region" description="Helical" evidence="11">
    <location>
        <begin position="184"/>
        <end position="202"/>
    </location>
</feature>
<evidence type="ECO:0000256" key="7">
    <source>
        <dbReference type="ARBA" id="ARBA00023136"/>
    </source>
</evidence>
<feature type="transmembrane region" description="Helical" evidence="11">
    <location>
        <begin position="113"/>
        <end position="133"/>
    </location>
</feature>
<accession>A0ABR3UMB9</accession>
<dbReference type="EMBL" id="JBHGVX010000003">
    <property type="protein sequence ID" value="KAL1797602.1"/>
    <property type="molecule type" value="Genomic_DNA"/>
</dbReference>
<feature type="region of interest" description="Disordered" evidence="10">
    <location>
        <begin position="1025"/>
        <end position="1107"/>
    </location>
</feature>
<feature type="domain" description="DUF3074" evidence="12">
    <location>
        <begin position="707"/>
        <end position="890"/>
    </location>
</feature>
<evidence type="ECO:0000256" key="9">
    <source>
        <dbReference type="ARBA" id="ARBA00023568"/>
    </source>
</evidence>
<dbReference type="Proteomes" id="UP001578633">
    <property type="component" value="Chromosome 3"/>
</dbReference>
<feature type="compositionally biased region" description="Polar residues" evidence="10">
    <location>
        <begin position="637"/>
        <end position="662"/>
    </location>
</feature>
<feature type="region of interest" description="Disordered" evidence="10">
    <location>
        <begin position="266"/>
        <end position="287"/>
    </location>
</feature>